<evidence type="ECO:0000256" key="1">
    <source>
        <dbReference type="ARBA" id="ARBA00043967"/>
    </source>
</evidence>
<protein>
    <submittedName>
        <fullName evidence="4">Fe-S cluster assembly protein SufD</fullName>
    </submittedName>
</protein>
<reference evidence="4" key="1">
    <citation type="submission" date="2021-02" db="EMBL/GenBank/DDBJ databases">
        <title>Genome sequence of Rhodospirillales sp. strain TMPK1 isolated from soil.</title>
        <authorList>
            <person name="Nakai R."/>
            <person name="Kusada H."/>
            <person name="Tamaki H."/>
        </authorList>
    </citation>
    <scope>NUCLEOTIDE SEQUENCE</scope>
    <source>
        <strain evidence="4">TMPK1</strain>
    </source>
</reference>
<keyword evidence="5" id="KW-1185">Reference proteome</keyword>
<dbReference type="InterPro" id="IPR045595">
    <property type="entry name" value="SufBD_N"/>
</dbReference>
<dbReference type="NCBIfam" id="TIGR01981">
    <property type="entry name" value="sufD"/>
    <property type="match status" value="1"/>
</dbReference>
<evidence type="ECO:0000313" key="4">
    <source>
        <dbReference type="EMBL" id="GIL37833.1"/>
    </source>
</evidence>
<dbReference type="Pfam" id="PF01458">
    <property type="entry name" value="SUFBD_core"/>
    <property type="match status" value="1"/>
</dbReference>
<evidence type="ECO:0000259" key="2">
    <source>
        <dbReference type="Pfam" id="PF01458"/>
    </source>
</evidence>
<comment type="similarity">
    <text evidence="1">Belongs to the iron-sulfur cluster assembly SufBD family.</text>
</comment>
<dbReference type="InterPro" id="IPR000825">
    <property type="entry name" value="SUF_FeS_clus_asmbl_SufBD_core"/>
</dbReference>
<feature type="domain" description="SUF system FeS cluster assembly SufBD N-terminal" evidence="3">
    <location>
        <begin position="86"/>
        <end position="146"/>
    </location>
</feature>
<organism evidence="4 5">
    <name type="scientific">Roseiterribacter gracilis</name>
    <dbReference type="NCBI Taxonomy" id="2812848"/>
    <lineage>
        <taxon>Bacteria</taxon>
        <taxon>Pseudomonadati</taxon>
        <taxon>Pseudomonadota</taxon>
        <taxon>Alphaproteobacteria</taxon>
        <taxon>Rhodospirillales</taxon>
        <taxon>Roseiterribacteraceae</taxon>
        <taxon>Roseiterribacter</taxon>
    </lineage>
</organism>
<sequence length="412" mass="43258">MTLHQDYEQRRGSAAPAALTALRARGAADFDRLGLPTPRVERWKYTNLAPVETMALVPGATDPLPAALVAGADRIVLGAKIERSVGALPDGVHLGSIADAPDAARALLGTLASSESEALVALNAALADDALVLFVPAGVAVPRPIELIVPAQTGVASYPRLLVVLEANASATIIERHEGAGAGFVDLTAEIALGAGAKMRHWRVQVAGDARRIVTSAVRAGADSSYRAFTLTLGGRLVRNQCDARVDGDNAEVELDAAYVIGGDSHVDTTTRVVHGALNGTSRQTVKGVLDGHSRGVFQGKVLVEEGAQKTDGYQLSRALLLSRDAEVDVKPELEIYADDVKCSHGATTGRLDEDALFYLRARGIPAQEARALLVEAFVAEAIERVDDETVRAALLALAAGRLARDQQELAA</sequence>
<dbReference type="Pfam" id="PF19295">
    <property type="entry name" value="SufBD_N"/>
    <property type="match status" value="1"/>
</dbReference>
<proteinExistence type="inferred from homology"/>
<name>A0A8S8X5Z3_9PROT</name>
<dbReference type="InterPro" id="IPR055346">
    <property type="entry name" value="Fe-S_cluster_assembly_SufBD"/>
</dbReference>
<dbReference type="AlphaFoldDB" id="A0A8S8X5Z3"/>
<dbReference type="RefSeq" id="WP_420240727.1">
    <property type="nucleotide sequence ID" value="NZ_BOPV01000001.1"/>
</dbReference>
<dbReference type="Proteomes" id="UP000681075">
    <property type="component" value="Unassembled WGS sequence"/>
</dbReference>
<dbReference type="InterPro" id="IPR037284">
    <property type="entry name" value="SUF_FeS_clus_asmbl_SufBD_sf"/>
</dbReference>
<evidence type="ECO:0000313" key="5">
    <source>
        <dbReference type="Proteomes" id="UP000681075"/>
    </source>
</evidence>
<comment type="caution">
    <text evidence="4">The sequence shown here is derived from an EMBL/GenBank/DDBJ whole genome shotgun (WGS) entry which is preliminary data.</text>
</comment>
<evidence type="ECO:0000259" key="3">
    <source>
        <dbReference type="Pfam" id="PF19295"/>
    </source>
</evidence>
<dbReference type="GO" id="GO:0016226">
    <property type="term" value="P:iron-sulfur cluster assembly"/>
    <property type="evidence" value="ECO:0007669"/>
    <property type="project" value="InterPro"/>
</dbReference>
<feature type="domain" description="SUF system FeS cluster assembly SufBD core" evidence="2">
    <location>
        <begin position="153"/>
        <end position="378"/>
    </location>
</feature>
<dbReference type="EMBL" id="BOPV01000001">
    <property type="protein sequence ID" value="GIL37833.1"/>
    <property type="molecule type" value="Genomic_DNA"/>
</dbReference>
<accession>A0A8S8X5Z3</accession>
<dbReference type="PANTHER" id="PTHR43575">
    <property type="entry name" value="PROTEIN ABCI7, CHLOROPLASTIC"/>
    <property type="match status" value="1"/>
</dbReference>
<dbReference type="InterPro" id="IPR011542">
    <property type="entry name" value="SUF_FeS_clus_asmbl_SufD"/>
</dbReference>
<dbReference type="SUPFAM" id="SSF101960">
    <property type="entry name" value="Stabilizer of iron transporter SufD"/>
    <property type="match status" value="1"/>
</dbReference>
<dbReference type="PANTHER" id="PTHR43575:SF1">
    <property type="entry name" value="PROTEIN ABCI7, CHLOROPLASTIC"/>
    <property type="match status" value="1"/>
</dbReference>
<gene>
    <name evidence="4" type="ORF">TMPK1_00700</name>
</gene>